<dbReference type="HOGENOM" id="CLU_991731_0_0_1"/>
<feature type="region of interest" description="Disordered" evidence="1">
    <location>
        <begin position="102"/>
        <end position="171"/>
    </location>
</feature>
<reference evidence="3" key="1">
    <citation type="submission" date="2013-06" db="EMBL/GenBank/DDBJ databases">
        <authorList>
            <person name="Zhao Q."/>
        </authorList>
    </citation>
    <scope>NUCLEOTIDE SEQUENCE</scope>
    <source>
        <strain evidence="3">cv. W1943</strain>
    </source>
</reference>
<protein>
    <submittedName>
        <fullName evidence="2">Uncharacterized protein</fullName>
    </submittedName>
</protein>
<dbReference type="Proteomes" id="UP000008022">
    <property type="component" value="Unassembled WGS sequence"/>
</dbReference>
<reference evidence="2" key="2">
    <citation type="submission" date="2015-06" db="UniProtKB">
        <authorList>
            <consortium name="EnsemblPlants"/>
        </authorList>
    </citation>
    <scope>IDENTIFICATION</scope>
</reference>
<evidence type="ECO:0000256" key="1">
    <source>
        <dbReference type="SAM" id="MobiDB-lite"/>
    </source>
</evidence>
<keyword evidence="3" id="KW-1185">Reference proteome</keyword>
<proteinExistence type="predicted"/>
<dbReference type="AlphaFoldDB" id="A0A0E0Q183"/>
<evidence type="ECO:0000313" key="2">
    <source>
        <dbReference type="EnsemblPlants" id="ORUFI06G25500.1"/>
    </source>
</evidence>
<feature type="region of interest" description="Disordered" evidence="1">
    <location>
        <begin position="229"/>
        <end position="271"/>
    </location>
</feature>
<sequence>MWITPSLPTRRGHQINDRGGRCHPRATERRNPRERCVKSDASPPASLVLSRALAQALAAVAGAKARHATLLPLSLSPLSHSRSLLHPHVSSTEQETSIVLVAPTGEQRHRPRRAVGEPTASAPATSSGLVEQRERASPRQVATSPSSSGVRGNGIGTGGNDPDVQLPGPRASNGGICDFNMSWILRRRWRSSLPSSQIRLEEGVIVAEATLPPSLPPSQIWPEAAAALSHHELQRRRPHPPSTVSGGGGGALSHHERQRRRRQWLPPVDPMATVALAASRS</sequence>
<organism evidence="2 3">
    <name type="scientific">Oryza rufipogon</name>
    <name type="common">Brownbeard rice</name>
    <name type="synonym">Asian wild rice</name>
    <dbReference type="NCBI Taxonomy" id="4529"/>
    <lineage>
        <taxon>Eukaryota</taxon>
        <taxon>Viridiplantae</taxon>
        <taxon>Streptophyta</taxon>
        <taxon>Embryophyta</taxon>
        <taxon>Tracheophyta</taxon>
        <taxon>Spermatophyta</taxon>
        <taxon>Magnoliopsida</taxon>
        <taxon>Liliopsida</taxon>
        <taxon>Poales</taxon>
        <taxon>Poaceae</taxon>
        <taxon>BOP clade</taxon>
        <taxon>Oryzoideae</taxon>
        <taxon>Oryzeae</taxon>
        <taxon>Oryzinae</taxon>
        <taxon>Oryza</taxon>
    </lineage>
</organism>
<dbReference type="EnsemblPlants" id="ORUFI06G25500.1">
    <property type="protein sequence ID" value="ORUFI06G25500.1"/>
    <property type="gene ID" value="ORUFI06G25500"/>
</dbReference>
<evidence type="ECO:0000313" key="3">
    <source>
        <dbReference type="Proteomes" id="UP000008022"/>
    </source>
</evidence>
<feature type="compositionally biased region" description="Basic and acidic residues" evidence="1">
    <location>
        <begin position="14"/>
        <end position="38"/>
    </location>
</feature>
<name>A0A0E0Q183_ORYRU</name>
<dbReference type="Gramene" id="ORUFI06G25500.1">
    <property type="protein sequence ID" value="ORUFI06G25500.1"/>
    <property type="gene ID" value="ORUFI06G25500"/>
</dbReference>
<accession>A0A0E0Q183</accession>
<feature type="region of interest" description="Disordered" evidence="1">
    <location>
        <begin position="1"/>
        <end position="43"/>
    </location>
</feature>